<evidence type="ECO:0000256" key="1">
    <source>
        <dbReference type="SAM" id="Phobius"/>
    </source>
</evidence>
<dbReference type="RefSeq" id="WP_070983750.1">
    <property type="nucleotide sequence ID" value="NZ_MKJU01000022.1"/>
</dbReference>
<dbReference type="AlphaFoldDB" id="A0A1S1MSW4"/>
<sequence length="149" mass="18067">MLKLKKKLINYEVIISLYFTLHGVFLYYNPEYIDESKIKILYFLTPMFFVVFLYVSFSFFRMYKNVTLCESYLSLDDRKIDMNELIYVNVHIIYAFESFNWARKVEVYYKYNDGEMFFFSGVFSLNARYETLIDMFKGNGKIIIDKNNE</sequence>
<feature type="transmembrane region" description="Helical" evidence="1">
    <location>
        <begin position="40"/>
        <end position="60"/>
    </location>
</feature>
<evidence type="ECO:0000313" key="2">
    <source>
        <dbReference type="EMBL" id="OHU91944.1"/>
    </source>
</evidence>
<keyword evidence="1" id="KW-0472">Membrane</keyword>
<comment type="caution">
    <text evidence="2">The sequence shown here is derived from an EMBL/GenBank/DDBJ whole genome shotgun (WGS) entry which is preliminary data.</text>
</comment>
<keyword evidence="1" id="KW-0812">Transmembrane</keyword>
<keyword evidence="1" id="KW-1133">Transmembrane helix</keyword>
<proteinExistence type="predicted"/>
<keyword evidence="3" id="KW-1185">Reference proteome</keyword>
<evidence type="ECO:0000313" key="3">
    <source>
        <dbReference type="Proteomes" id="UP000179786"/>
    </source>
</evidence>
<name>A0A1S1MSW4_9GAMM</name>
<feature type="transmembrane region" description="Helical" evidence="1">
    <location>
        <begin position="9"/>
        <end position="28"/>
    </location>
</feature>
<dbReference type="OrthoDB" id="9895049at2"/>
<reference evidence="2 3" key="1">
    <citation type="submission" date="2016-09" db="EMBL/GenBank/DDBJ databases">
        <title>Pseudoalteromonas amylolytica sp. nov., isolated from the surface seawater.</title>
        <authorList>
            <person name="Wu Y.-H."/>
            <person name="Cheng H."/>
            <person name="Jin X.-B."/>
            <person name="Wang C.-S."/>
            <person name="Xu X.-W."/>
        </authorList>
    </citation>
    <scope>NUCLEOTIDE SEQUENCE [LARGE SCALE GENOMIC DNA]</scope>
    <source>
        <strain evidence="2 3">JW1</strain>
    </source>
</reference>
<gene>
    <name evidence="2" type="ORF">BET10_06290</name>
</gene>
<dbReference type="EMBL" id="MKJU01000022">
    <property type="protein sequence ID" value="OHU91944.1"/>
    <property type="molecule type" value="Genomic_DNA"/>
</dbReference>
<organism evidence="2 3">
    <name type="scientific">Pseudoalteromonas amylolytica</name>
    <dbReference type="NCBI Taxonomy" id="1859457"/>
    <lineage>
        <taxon>Bacteria</taxon>
        <taxon>Pseudomonadati</taxon>
        <taxon>Pseudomonadota</taxon>
        <taxon>Gammaproteobacteria</taxon>
        <taxon>Alteromonadales</taxon>
        <taxon>Pseudoalteromonadaceae</taxon>
        <taxon>Pseudoalteromonas</taxon>
    </lineage>
</organism>
<protein>
    <submittedName>
        <fullName evidence="2">Uncharacterized protein</fullName>
    </submittedName>
</protein>
<dbReference type="Proteomes" id="UP000179786">
    <property type="component" value="Unassembled WGS sequence"/>
</dbReference>
<accession>A0A1S1MSW4</accession>